<evidence type="ECO:0000259" key="1">
    <source>
        <dbReference type="SMART" id="SM00966"/>
    </source>
</evidence>
<name>A0A0G1WVL5_9BACT</name>
<dbReference type="AlphaFoldDB" id="A0A0G1WVL5"/>
<dbReference type="Gene3D" id="2.10.260.10">
    <property type="match status" value="1"/>
</dbReference>
<dbReference type="GO" id="GO:0003677">
    <property type="term" value="F:DNA binding"/>
    <property type="evidence" value="ECO:0007669"/>
    <property type="project" value="InterPro"/>
</dbReference>
<dbReference type="SMART" id="SM00966">
    <property type="entry name" value="SpoVT_AbrB"/>
    <property type="match status" value="1"/>
</dbReference>
<dbReference type="EMBL" id="LCOY01000060">
    <property type="protein sequence ID" value="KKU86225.1"/>
    <property type="molecule type" value="Genomic_DNA"/>
</dbReference>
<organism evidence="2 3">
    <name type="scientific">Candidatus Gottesmanbacteria bacterium GW2011_GWA2_47_9</name>
    <dbReference type="NCBI Taxonomy" id="1618445"/>
    <lineage>
        <taxon>Bacteria</taxon>
        <taxon>Candidatus Gottesmaniibacteriota</taxon>
    </lineage>
</organism>
<reference evidence="2 3" key="1">
    <citation type="journal article" date="2015" name="Nature">
        <title>rRNA introns, odd ribosomes, and small enigmatic genomes across a large radiation of phyla.</title>
        <authorList>
            <person name="Brown C.T."/>
            <person name="Hug L.A."/>
            <person name="Thomas B.C."/>
            <person name="Sharon I."/>
            <person name="Castelle C.J."/>
            <person name="Singh A."/>
            <person name="Wilkins M.J."/>
            <person name="Williams K.H."/>
            <person name="Banfield J.F."/>
        </authorList>
    </citation>
    <scope>NUCLEOTIDE SEQUENCE [LARGE SCALE GENOMIC DNA]</scope>
</reference>
<dbReference type="InterPro" id="IPR037914">
    <property type="entry name" value="SpoVT-AbrB_sf"/>
</dbReference>
<protein>
    <recommendedName>
        <fullName evidence="1">SpoVT-AbrB domain-containing protein</fullName>
    </recommendedName>
</protein>
<gene>
    <name evidence="2" type="ORF">UY16_C0060G0005</name>
</gene>
<feature type="domain" description="SpoVT-AbrB" evidence="1">
    <location>
        <begin position="5"/>
        <end position="51"/>
    </location>
</feature>
<dbReference type="InterPro" id="IPR007159">
    <property type="entry name" value="SpoVT-AbrB_dom"/>
</dbReference>
<evidence type="ECO:0000313" key="2">
    <source>
        <dbReference type="EMBL" id="KKU86225.1"/>
    </source>
</evidence>
<evidence type="ECO:0000313" key="3">
    <source>
        <dbReference type="Proteomes" id="UP000034739"/>
    </source>
</evidence>
<proteinExistence type="predicted"/>
<sequence>MTYTAVIRQRGQLTIPDKVREGAYWLREGSVVEIEADEEGVKIKPAGRSKKIDWDKLWMMIRLSRSFKSKGNDVPASRFVIEDRERH</sequence>
<comment type="caution">
    <text evidence="2">The sequence shown here is derived from an EMBL/GenBank/DDBJ whole genome shotgun (WGS) entry which is preliminary data.</text>
</comment>
<accession>A0A0G1WVL5</accession>
<dbReference type="Proteomes" id="UP000034739">
    <property type="component" value="Unassembled WGS sequence"/>
</dbReference>
<dbReference type="SUPFAM" id="SSF89447">
    <property type="entry name" value="AbrB/MazE/MraZ-like"/>
    <property type="match status" value="1"/>
</dbReference>